<evidence type="ECO:0000256" key="1">
    <source>
        <dbReference type="ARBA" id="ARBA00022723"/>
    </source>
</evidence>
<protein>
    <recommendedName>
        <fullName evidence="5">Zinc finger PHD-type domain-containing protein</fullName>
    </recommendedName>
</protein>
<sequence length="1930" mass="211020">MSVSSCLMPQSGAALLRTNNDSVSININTSSSNSHNNYNNNGQSIGELAEIQKVNFFLIPQTVVTKPSSVQPPPGAPIPVSASVPTISNIANIPSIRTRNSPNLNLNCATINSDYLNISGNSGNGNYNNSSNLSHIRTPTYQVPINQHQVRTLNSIMDQHHMQSLHPYSAGQQPQPQLQPIQYPSGQIQSAATTMATPDPLFFFGQPLPPLANDPLIGLGMGDFSMDLNLGGLFGADPLFPMSQSSLSQQQPHTSKQRASEIKRPSIEVKSSLSVEDQSILSDDNSRRIFDATKINNSVASAMSDSTISISASYKIEHAPESVVTVVSSSVVEDGFKSHINFESKGNSALKIPVSDYAKEIYASDRFLSSLIETDGPSVNTVVENVSLDAQSPTPNLQDESVVDTRIEFLAFDVIDSENQNQEVNLDCEAKKPIHEDIDEFERISDVDSVEEFSSILMENDLIRISINPEFEPELPAKVCPSPTIASKLIEKLPEIQSSADSKEICEEINQPLAASNINISTKLSESHQQNTQATTIIPSGENSSLFLANTAIVCPVESFKTIIESMVALVTTPNSSPIDEPAVEIPFLTVESKLDDKQDSISNEVLESSIITESINSEIKDDGIPALLKPIPTLSDAKVSEEMHGYLRLTNLSMELVNPSKSEIIKLPSSSVSIPSVLINRQCDSEELDTHSLLLEETEKPLSLLATSITTMKLNDDLDFLNDPNDFCRSDSNRESLETEIVSKSKAAVVAATLTMLIDSCQVNRKDGPVSQYPVQPDTVPENDASEHDERKDDNLRSQTVVIDVIKIGKSSSSQDKVLDIPDVDSTNAKQGLNILADFNQTEVVGTSHQFCEIADDFSDASVDNTEETCNNSKNISPGIQEATTRIDCIYRDNSLSLRSVPHSAISHSGGGAFESVLSIESVDKFLINDALNSTLENRVSEFAKSAVSVETVLSHNTQLAKLPETVNGAESSVTSEFPHNGSRKNASGNAKDIKSAQRFRLHDMEAKVSETVKILVSAKPFVDLENEVSESVKNIVSVELLHNNNTQFPDLEHKVAETVTDMVFADQFLGNNIRLTDFKDEMRETPESLKRSFDRKSQYVDLEMKARKAVANVESVQPFLCNDIQSADLVDETVEFVAQPFNSKSPYDALKYNVRETVKSAVYSLSNDSPSADINDKGLEYIKSTHQSLNSDGLHAGTSKTATNMVFVKPFLNHDPRLVLEDKSTETVAAVEQPFNSGFPHTDFAYLEKNASDTVRNVQSAKQFLNNDILLVDLGDRVSKPVSAVSAESLADSEKKVSETIMNTVLGKPFLGDDPRIDLDDKVCQRVKSLVFAELLSKSDPTSEKLNRGLQVQGEATIIGISEETEIQEQNMANQDFFLDQSNVATSGELSSPKLKILCSESKIPDEMAQSQTIWVNESHPQVTAEENATISTQSIWLQDQKDDFLLQEQQVLQSPRRPEEIAKSTSIVAQESEKTIRKPIKIRLKTLGQHQHSRATSGGSSCAVSEYGGETIPVVSNIPDSAGKRIKTINFSDARQLDNNEEAELPGNKMKKLSKKRSRQSSISGVSDYLKSKSSSRSSSPGQIRIPLRLPSSSVAQTSTAVSTSKSKRIKTEAQKITLLEKAGLISGQQGLLMRVRKAVERIERKIVSGSCGACGDKIGEGRGLKCGTCSIEFHSVCLDFNDSGNVQNYLCNMCKVHESVSLSTSNNREPSSAFTSGLTSIAEQLVGTNPREFILSKSTKKIASARIKRRANELAQTPTTMITKQEISIEARSISNQAVKAGAVDDMDTEKYGSNEIKNGSSKNSIQIGTMITAGQRQVTQMNIIGDNVAMEELRQANKNFRFPKFSEVLSVPAVKKRRMSVASVFSLPQDSSPADSETGATMSMLQHQPYLNQLPQLTPANTIYRISEAKIMTDFFTRIKSYKIV</sequence>
<feature type="region of interest" description="Disordered" evidence="4">
    <location>
        <begin position="973"/>
        <end position="993"/>
    </location>
</feature>
<reference evidence="6" key="1">
    <citation type="submission" date="2020-05" db="EMBL/GenBank/DDBJ databases">
        <title>Phylogenomic resolution of chytrid fungi.</title>
        <authorList>
            <person name="Stajich J.E."/>
            <person name="Amses K."/>
            <person name="Simmons R."/>
            <person name="Seto K."/>
            <person name="Myers J."/>
            <person name="Bonds A."/>
            <person name="Quandt C.A."/>
            <person name="Barry K."/>
            <person name="Liu P."/>
            <person name="Grigoriev I."/>
            <person name="Longcore J.E."/>
            <person name="James T.Y."/>
        </authorList>
    </citation>
    <scope>NUCLEOTIDE SEQUENCE</scope>
    <source>
        <strain evidence="6">JEL0513</strain>
    </source>
</reference>
<evidence type="ECO:0000313" key="6">
    <source>
        <dbReference type="EMBL" id="KAJ3120672.1"/>
    </source>
</evidence>
<dbReference type="SUPFAM" id="SSF57903">
    <property type="entry name" value="FYVE/PHD zinc finger"/>
    <property type="match status" value="1"/>
</dbReference>
<dbReference type="PROSITE" id="PS01359">
    <property type="entry name" value="ZF_PHD_1"/>
    <property type="match status" value="1"/>
</dbReference>
<evidence type="ECO:0000313" key="7">
    <source>
        <dbReference type="Proteomes" id="UP001211907"/>
    </source>
</evidence>
<feature type="region of interest" description="Disordered" evidence="4">
    <location>
        <begin position="1541"/>
        <end position="1593"/>
    </location>
</feature>
<dbReference type="SMART" id="SM00249">
    <property type="entry name" value="PHD"/>
    <property type="match status" value="1"/>
</dbReference>
<feature type="region of interest" description="Disordered" evidence="4">
    <location>
        <begin position="243"/>
        <end position="267"/>
    </location>
</feature>
<comment type="caution">
    <text evidence="6">The sequence shown here is derived from an EMBL/GenBank/DDBJ whole genome shotgun (WGS) entry which is preliminary data.</text>
</comment>
<evidence type="ECO:0000256" key="2">
    <source>
        <dbReference type="ARBA" id="ARBA00022771"/>
    </source>
</evidence>
<evidence type="ECO:0000256" key="3">
    <source>
        <dbReference type="ARBA" id="ARBA00022833"/>
    </source>
</evidence>
<gene>
    <name evidence="6" type="ORF">HK100_012698</name>
</gene>
<feature type="compositionally biased region" description="Basic residues" evidence="4">
    <location>
        <begin position="1552"/>
        <end position="1562"/>
    </location>
</feature>
<proteinExistence type="predicted"/>
<dbReference type="Proteomes" id="UP001211907">
    <property type="component" value="Unassembled WGS sequence"/>
</dbReference>
<name>A0AAD5SZX2_9FUNG</name>
<feature type="region of interest" description="Disordered" evidence="4">
    <location>
        <begin position="767"/>
        <end position="795"/>
    </location>
</feature>
<dbReference type="GO" id="GO:0008270">
    <property type="term" value="F:zinc ion binding"/>
    <property type="evidence" value="ECO:0007669"/>
    <property type="project" value="UniProtKB-KW"/>
</dbReference>
<keyword evidence="7" id="KW-1185">Reference proteome</keyword>
<keyword evidence="2" id="KW-0863">Zinc-finger</keyword>
<feature type="domain" description="Zinc finger PHD-type" evidence="5">
    <location>
        <begin position="1654"/>
        <end position="1699"/>
    </location>
</feature>
<dbReference type="InterPro" id="IPR001965">
    <property type="entry name" value="Znf_PHD"/>
</dbReference>
<feature type="compositionally biased region" description="Polar residues" evidence="4">
    <location>
        <begin position="973"/>
        <end position="990"/>
    </location>
</feature>
<organism evidence="6 7">
    <name type="scientific">Physocladia obscura</name>
    <dbReference type="NCBI Taxonomy" id="109957"/>
    <lineage>
        <taxon>Eukaryota</taxon>
        <taxon>Fungi</taxon>
        <taxon>Fungi incertae sedis</taxon>
        <taxon>Chytridiomycota</taxon>
        <taxon>Chytridiomycota incertae sedis</taxon>
        <taxon>Chytridiomycetes</taxon>
        <taxon>Chytridiales</taxon>
        <taxon>Chytriomycetaceae</taxon>
        <taxon>Physocladia</taxon>
    </lineage>
</organism>
<feature type="compositionally biased region" description="Basic and acidic residues" evidence="4">
    <location>
        <begin position="258"/>
        <end position="267"/>
    </location>
</feature>
<keyword evidence="1" id="KW-0479">Metal-binding</keyword>
<dbReference type="InterPro" id="IPR011011">
    <property type="entry name" value="Znf_FYVE_PHD"/>
</dbReference>
<dbReference type="InterPro" id="IPR019786">
    <property type="entry name" value="Zinc_finger_PHD-type_CS"/>
</dbReference>
<keyword evidence="3" id="KW-0862">Zinc</keyword>
<accession>A0AAD5SZX2</accession>
<evidence type="ECO:0000256" key="4">
    <source>
        <dbReference type="SAM" id="MobiDB-lite"/>
    </source>
</evidence>
<feature type="compositionally biased region" description="Basic and acidic residues" evidence="4">
    <location>
        <begin position="786"/>
        <end position="795"/>
    </location>
</feature>
<dbReference type="EMBL" id="JADGJH010000945">
    <property type="protein sequence ID" value="KAJ3120672.1"/>
    <property type="molecule type" value="Genomic_DNA"/>
</dbReference>
<evidence type="ECO:0000259" key="5">
    <source>
        <dbReference type="SMART" id="SM00249"/>
    </source>
</evidence>